<protein>
    <submittedName>
        <fullName evidence="6">LuxR C-terminal-related transcriptional regulator</fullName>
    </submittedName>
</protein>
<dbReference type="EMBL" id="JBHUDG010000020">
    <property type="protein sequence ID" value="MFD1630960.1"/>
    <property type="molecule type" value="Genomic_DNA"/>
</dbReference>
<proteinExistence type="predicted"/>
<evidence type="ECO:0000313" key="7">
    <source>
        <dbReference type="Proteomes" id="UP001597118"/>
    </source>
</evidence>
<dbReference type="InterPro" id="IPR035965">
    <property type="entry name" value="PAS-like_dom_sf"/>
</dbReference>
<dbReference type="Pfam" id="PF08447">
    <property type="entry name" value="PAS_3"/>
    <property type="match status" value="1"/>
</dbReference>
<accession>A0ABW4IE07</accession>
<dbReference type="SUPFAM" id="SSF46894">
    <property type="entry name" value="C-terminal effector domain of the bipartite response regulators"/>
    <property type="match status" value="1"/>
</dbReference>
<evidence type="ECO:0000256" key="1">
    <source>
        <dbReference type="ARBA" id="ARBA00023015"/>
    </source>
</evidence>
<feature type="domain" description="HTH luxR-type" evidence="4">
    <location>
        <begin position="191"/>
        <end position="256"/>
    </location>
</feature>
<dbReference type="InterPro" id="IPR001610">
    <property type="entry name" value="PAC"/>
</dbReference>
<dbReference type="PRINTS" id="PR00038">
    <property type="entry name" value="HTHLUXR"/>
</dbReference>
<keyword evidence="3" id="KW-0804">Transcription</keyword>
<dbReference type="CDD" id="cd06170">
    <property type="entry name" value="LuxR_C_like"/>
    <property type="match status" value="1"/>
</dbReference>
<dbReference type="InterPro" id="IPR000700">
    <property type="entry name" value="PAS-assoc_C"/>
</dbReference>
<reference evidence="7" key="1">
    <citation type="journal article" date="2019" name="Int. J. Syst. Evol. Microbiol.">
        <title>The Global Catalogue of Microorganisms (GCM) 10K type strain sequencing project: providing services to taxonomists for standard genome sequencing and annotation.</title>
        <authorList>
            <consortium name="The Broad Institute Genomics Platform"/>
            <consortium name="The Broad Institute Genome Sequencing Center for Infectious Disease"/>
            <person name="Wu L."/>
            <person name="Ma J."/>
        </authorList>
    </citation>
    <scope>NUCLEOTIDE SEQUENCE [LARGE SCALE GENOMIC DNA]</scope>
    <source>
        <strain evidence="7">CCUG 53762</strain>
    </source>
</reference>
<dbReference type="PROSITE" id="PS50043">
    <property type="entry name" value="HTH_LUXR_2"/>
    <property type="match status" value="1"/>
</dbReference>
<dbReference type="RefSeq" id="WP_379663329.1">
    <property type="nucleotide sequence ID" value="NZ_JBHUDG010000020.1"/>
</dbReference>
<keyword evidence="7" id="KW-1185">Reference proteome</keyword>
<dbReference type="PANTHER" id="PTHR44688">
    <property type="entry name" value="DNA-BINDING TRANSCRIPTIONAL ACTIVATOR DEVR_DOSR"/>
    <property type="match status" value="1"/>
</dbReference>
<gene>
    <name evidence="6" type="ORF">ACFSAH_13815</name>
</gene>
<dbReference type="InterPro" id="IPR000014">
    <property type="entry name" value="PAS"/>
</dbReference>
<name>A0ABW4IE07_9SPHI</name>
<organism evidence="6 7">
    <name type="scientific">Pseudopedobacter beijingensis</name>
    <dbReference type="NCBI Taxonomy" id="1207056"/>
    <lineage>
        <taxon>Bacteria</taxon>
        <taxon>Pseudomonadati</taxon>
        <taxon>Bacteroidota</taxon>
        <taxon>Sphingobacteriia</taxon>
        <taxon>Sphingobacteriales</taxon>
        <taxon>Sphingobacteriaceae</taxon>
        <taxon>Pseudopedobacter</taxon>
    </lineage>
</organism>
<dbReference type="PROSITE" id="PS50113">
    <property type="entry name" value="PAC"/>
    <property type="match status" value="1"/>
</dbReference>
<evidence type="ECO:0000256" key="3">
    <source>
        <dbReference type="ARBA" id="ARBA00023163"/>
    </source>
</evidence>
<dbReference type="Gene3D" id="3.30.450.20">
    <property type="entry name" value="PAS domain"/>
    <property type="match status" value="1"/>
</dbReference>
<dbReference type="InterPro" id="IPR036388">
    <property type="entry name" value="WH-like_DNA-bd_sf"/>
</dbReference>
<evidence type="ECO:0000313" key="6">
    <source>
        <dbReference type="EMBL" id="MFD1630960.1"/>
    </source>
</evidence>
<dbReference type="Pfam" id="PF00196">
    <property type="entry name" value="GerE"/>
    <property type="match status" value="1"/>
</dbReference>
<dbReference type="InterPro" id="IPR000792">
    <property type="entry name" value="Tscrpt_reg_LuxR_C"/>
</dbReference>
<dbReference type="SMART" id="SM00086">
    <property type="entry name" value="PAC"/>
    <property type="match status" value="1"/>
</dbReference>
<evidence type="ECO:0000259" key="4">
    <source>
        <dbReference type="PROSITE" id="PS50043"/>
    </source>
</evidence>
<evidence type="ECO:0000259" key="5">
    <source>
        <dbReference type="PROSITE" id="PS50113"/>
    </source>
</evidence>
<dbReference type="InterPro" id="IPR013655">
    <property type="entry name" value="PAS_fold_3"/>
</dbReference>
<keyword evidence="2" id="KW-0238">DNA-binding</keyword>
<dbReference type="Proteomes" id="UP001597118">
    <property type="component" value="Unassembled WGS sequence"/>
</dbReference>
<dbReference type="PANTHER" id="PTHR44688:SF16">
    <property type="entry name" value="DNA-BINDING TRANSCRIPTIONAL ACTIVATOR DEVR_DOSR"/>
    <property type="match status" value="1"/>
</dbReference>
<comment type="caution">
    <text evidence="6">The sequence shown here is derived from an EMBL/GenBank/DDBJ whole genome shotgun (WGS) entry which is preliminary data.</text>
</comment>
<dbReference type="PROSITE" id="PS00622">
    <property type="entry name" value="HTH_LUXR_1"/>
    <property type="match status" value="1"/>
</dbReference>
<evidence type="ECO:0000256" key="2">
    <source>
        <dbReference type="ARBA" id="ARBA00023125"/>
    </source>
</evidence>
<dbReference type="SUPFAM" id="SSF55785">
    <property type="entry name" value="PYP-like sensor domain (PAS domain)"/>
    <property type="match status" value="1"/>
</dbReference>
<feature type="domain" description="PAC" evidence="5">
    <location>
        <begin position="117"/>
        <end position="170"/>
    </location>
</feature>
<keyword evidence="1" id="KW-0805">Transcription regulation</keyword>
<sequence length="260" mass="29632">MDLLKFDEVKQTWLQIAQHEKEMLPASSLELEVYKKLLSRFHVGAYYYYIFNVAAIDIEFVSKEIVSVMGYTPENFSVETVIGNIHPDDKARFLAYEQKVTDFFSKLSPQDVLKYKVSYDYRLRCADGSYKWILQQVSTIQSNENGAVIRVLGVHTDITHFKTDNKPAGLSFIGLDNNPSYHNALLPDGNQPLPPLLFTNREKDIFKLVLAGKNTEEISSLLSISHHTVSVHRKNILKKSSCKSFLELISLVNTQAVEIL</sequence>
<dbReference type="InterPro" id="IPR016032">
    <property type="entry name" value="Sig_transdc_resp-reg_C-effctor"/>
</dbReference>
<dbReference type="CDD" id="cd00130">
    <property type="entry name" value="PAS"/>
    <property type="match status" value="1"/>
</dbReference>
<dbReference type="Gene3D" id="1.10.10.10">
    <property type="entry name" value="Winged helix-like DNA-binding domain superfamily/Winged helix DNA-binding domain"/>
    <property type="match status" value="1"/>
</dbReference>
<dbReference type="SMART" id="SM00421">
    <property type="entry name" value="HTH_LUXR"/>
    <property type="match status" value="1"/>
</dbReference>